<accession>A0AAX6MF62</accession>
<dbReference type="Proteomes" id="UP001369815">
    <property type="component" value="Unassembled WGS sequence"/>
</dbReference>
<dbReference type="AlphaFoldDB" id="A0AAX6MF62"/>
<evidence type="ECO:0000313" key="1">
    <source>
        <dbReference type="EMBL" id="KAK6951086.1"/>
    </source>
</evidence>
<name>A0AAX6MF62_9PEZI</name>
<gene>
    <name evidence="1" type="ORF">Daesc_007615</name>
</gene>
<dbReference type="Gene3D" id="1.20.5.4570">
    <property type="match status" value="1"/>
</dbReference>
<sequence length="108" mass="12001">MGPPMVPMWLANLIKRIQYHLSCVLHVTPISAGGLDEYFYESVLGYPLIPYMGHGDGGPWKGGKVVSDALLTAEYTTGKTWDTASFKDSYSKELQEKVLAQWEALGYN</sequence>
<dbReference type="SUPFAM" id="SSF143968">
    <property type="entry name" value="UbiD C-terminal domain-like"/>
    <property type="match status" value="1"/>
</dbReference>
<reference evidence="1 2" key="1">
    <citation type="journal article" date="2024" name="Front Chem Biol">
        <title>Unveiling the potential of Daldinia eschscholtzii MFLUCC 19-0629 through bioactivity and bioinformatics studies for enhanced sustainable agriculture production.</title>
        <authorList>
            <person name="Brooks S."/>
            <person name="Weaver J.A."/>
            <person name="Klomchit A."/>
            <person name="Alharthi S.A."/>
            <person name="Onlamun T."/>
            <person name="Nurani R."/>
            <person name="Vong T.K."/>
            <person name="Alberti F."/>
            <person name="Greco C."/>
        </authorList>
    </citation>
    <scope>NUCLEOTIDE SEQUENCE [LARGE SCALE GENOMIC DNA]</scope>
    <source>
        <strain evidence="1">MFLUCC 19-0629</strain>
    </source>
</reference>
<keyword evidence="2" id="KW-1185">Reference proteome</keyword>
<organism evidence="1 2">
    <name type="scientific">Daldinia eschscholtzii</name>
    <dbReference type="NCBI Taxonomy" id="292717"/>
    <lineage>
        <taxon>Eukaryota</taxon>
        <taxon>Fungi</taxon>
        <taxon>Dikarya</taxon>
        <taxon>Ascomycota</taxon>
        <taxon>Pezizomycotina</taxon>
        <taxon>Sordariomycetes</taxon>
        <taxon>Xylariomycetidae</taxon>
        <taxon>Xylariales</taxon>
        <taxon>Hypoxylaceae</taxon>
        <taxon>Daldinia</taxon>
    </lineage>
</organism>
<evidence type="ECO:0000313" key="2">
    <source>
        <dbReference type="Proteomes" id="UP001369815"/>
    </source>
</evidence>
<comment type="caution">
    <text evidence="1">The sequence shown here is derived from an EMBL/GenBank/DDBJ whole genome shotgun (WGS) entry which is preliminary data.</text>
</comment>
<protein>
    <submittedName>
        <fullName evidence="1">Uncharacterized protein</fullName>
    </submittedName>
</protein>
<proteinExistence type="predicted"/>
<dbReference type="EMBL" id="JBANMG010000007">
    <property type="protein sequence ID" value="KAK6951086.1"/>
    <property type="molecule type" value="Genomic_DNA"/>
</dbReference>